<evidence type="ECO:0000313" key="2">
    <source>
        <dbReference type="EMBL" id="CAI9117258.1"/>
    </source>
</evidence>
<dbReference type="AlphaFoldDB" id="A0AAV1EC23"/>
<feature type="region of interest" description="Disordered" evidence="1">
    <location>
        <begin position="73"/>
        <end position="115"/>
    </location>
</feature>
<gene>
    <name evidence="2" type="ORF">OLC1_LOCUS23349</name>
</gene>
<protein>
    <submittedName>
        <fullName evidence="2">OLC1v1018609C1</fullName>
    </submittedName>
</protein>
<sequence length="180" mass="19204">MDKPPKAPLMDGSVIPFEWYDEACLQALAKMNGETVTFGAGKTIEPEIAASAKVSKGSLPSAEVVALVSSTMSASPLEASDSDSEPSSDAPEAANLKSSALPPKVPSQDPEASGLKMSSLPLEVRGLEESRGLIVVTFPRKSRCLMKEPMLAYLMQLEKMAKMRLSGNDISTQQDPDCMR</sequence>
<organism evidence="2 3">
    <name type="scientific">Oldenlandia corymbosa var. corymbosa</name>
    <dbReference type="NCBI Taxonomy" id="529605"/>
    <lineage>
        <taxon>Eukaryota</taxon>
        <taxon>Viridiplantae</taxon>
        <taxon>Streptophyta</taxon>
        <taxon>Embryophyta</taxon>
        <taxon>Tracheophyta</taxon>
        <taxon>Spermatophyta</taxon>
        <taxon>Magnoliopsida</taxon>
        <taxon>eudicotyledons</taxon>
        <taxon>Gunneridae</taxon>
        <taxon>Pentapetalae</taxon>
        <taxon>asterids</taxon>
        <taxon>lamiids</taxon>
        <taxon>Gentianales</taxon>
        <taxon>Rubiaceae</taxon>
        <taxon>Rubioideae</taxon>
        <taxon>Spermacoceae</taxon>
        <taxon>Hedyotis-Oldenlandia complex</taxon>
        <taxon>Oldenlandia</taxon>
    </lineage>
</organism>
<evidence type="ECO:0000313" key="3">
    <source>
        <dbReference type="Proteomes" id="UP001161247"/>
    </source>
</evidence>
<evidence type="ECO:0000256" key="1">
    <source>
        <dbReference type="SAM" id="MobiDB-lite"/>
    </source>
</evidence>
<proteinExistence type="predicted"/>
<reference evidence="2" key="1">
    <citation type="submission" date="2023-03" db="EMBL/GenBank/DDBJ databases">
        <authorList>
            <person name="Julca I."/>
        </authorList>
    </citation>
    <scope>NUCLEOTIDE SEQUENCE</scope>
</reference>
<accession>A0AAV1EC23</accession>
<name>A0AAV1EC23_OLDCO</name>
<dbReference type="EMBL" id="OX459126">
    <property type="protein sequence ID" value="CAI9117258.1"/>
    <property type="molecule type" value="Genomic_DNA"/>
</dbReference>
<keyword evidence="3" id="KW-1185">Reference proteome</keyword>
<dbReference type="Proteomes" id="UP001161247">
    <property type="component" value="Chromosome 9"/>
</dbReference>